<dbReference type="VEuPathDB" id="FungiDB:G647_02114"/>
<name>V9DHB6_9EURO</name>
<feature type="transmembrane region" description="Helical" evidence="2">
    <location>
        <begin position="479"/>
        <end position="500"/>
    </location>
</feature>
<dbReference type="PANTHER" id="PTHR37544">
    <property type="entry name" value="SPRAY-RELATED"/>
    <property type="match status" value="1"/>
</dbReference>
<dbReference type="GeneID" id="19980607"/>
<feature type="region of interest" description="Disordered" evidence="1">
    <location>
        <begin position="1"/>
        <end position="37"/>
    </location>
</feature>
<dbReference type="PANTHER" id="PTHR37544:SF3">
    <property type="entry name" value="SPRAY"/>
    <property type="match status" value="1"/>
</dbReference>
<proteinExistence type="predicted"/>
<reference evidence="3 4" key="1">
    <citation type="submission" date="2013-03" db="EMBL/GenBank/DDBJ databases">
        <title>The Genome Sequence of Cladophialophora carrionii CBS 160.54.</title>
        <authorList>
            <consortium name="The Broad Institute Genomics Platform"/>
            <person name="Cuomo C."/>
            <person name="de Hoog S."/>
            <person name="Gorbushina A."/>
            <person name="Walker B."/>
            <person name="Young S.K."/>
            <person name="Zeng Q."/>
            <person name="Gargeya S."/>
            <person name="Fitzgerald M."/>
            <person name="Haas B."/>
            <person name="Abouelleil A."/>
            <person name="Allen A.W."/>
            <person name="Alvarado L."/>
            <person name="Arachchi H.M."/>
            <person name="Berlin A.M."/>
            <person name="Chapman S.B."/>
            <person name="Gainer-Dewar J."/>
            <person name="Goldberg J."/>
            <person name="Griggs A."/>
            <person name="Gujja S."/>
            <person name="Hansen M."/>
            <person name="Howarth C."/>
            <person name="Imamovic A."/>
            <person name="Ireland A."/>
            <person name="Larimer J."/>
            <person name="McCowan C."/>
            <person name="Murphy C."/>
            <person name="Pearson M."/>
            <person name="Poon T.W."/>
            <person name="Priest M."/>
            <person name="Roberts A."/>
            <person name="Saif S."/>
            <person name="Shea T."/>
            <person name="Sisk P."/>
            <person name="Sykes S."/>
            <person name="Wortman J."/>
            <person name="Nusbaum C."/>
            <person name="Birren B."/>
        </authorList>
    </citation>
    <scope>NUCLEOTIDE SEQUENCE [LARGE SCALE GENOMIC DNA]</scope>
    <source>
        <strain evidence="3 4">CBS 160.54</strain>
    </source>
</reference>
<feature type="region of interest" description="Disordered" evidence="1">
    <location>
        <begin position="49"/>
        <end position="71"/>
    </location>
</feature>
<feature type="transmembrane region" description="Helical" evidence="2">
    <location>
        <begin position="308"/>
        <end position="328"/>
    </location>
</feature>
<evidence type="ECO:0000256" key="1">
    <source>
        <dbReference type="SAM" id="MobiDB-lite"/>
    </source>
</evidence>
<feature type="transmembrane region" description="Helical" evidence="2">
    <location>
        <begin position="683"/>
        <end position="705"/>
    </location>
</feature>
<keyword evidence="2" id="KW-1133">Transmembrane helix</keyword>
<evidence type="ECO:0000313" key="4">
    <source>
        <dbReference type="Proteomes" id="UP000030678"/>
    </source>
</evidence>
<protein>
    <submittedName>
        <fullName evidence="3">Uncharacterized protein</fullName>
    </submittedName>
</protein>
<sequence length="855" mass="96120">MDHDGDDPSQRSLPGPALPDKVELLTSKGSSGIVTTTTTSAIEPATYYRRHSRGHSGDVRFQSVDEDESVRDEPFEIIEPPSPLRVRRPSAGASAATSMLRRLTTKIKPMSRGAFRSTKRSRGQEYATLEDGENDHGAVVDLSSLEGMGWELTDLSNSNMGRLQDEETEYVSPATTSSRKPDFRSFVDKRASVGYGMKNIGVQLRRDPTRLARRGTGDGRSAASSALERSKTVKDFGQNLAQEKNMIVEVEEVVDLSTFEGGQLDHRTSQNFESMSMRQSVMPQETKSYFFPEDPDIPNWKPWSMRSWYILALMALAVGLAGFQEFLCQKSFRKARERSGILEFNAVADISTWDFFAWKYLPTMITIVYAVLFSIMDFDIRRLEPFYQLSRPRGASAAASINLDHLTMFQYFVPFKAFRLRQWAVFFSTTGNIVASMVSPALQNPSVRFLTNPDPKCTDQGCPGPDSAEKHYWVRISPVWSRLLSASYLFVAIVLVILFLQLRRKSGLLSDPKGIAGIASMATKSHILQDFSGLDTAHSGKIHKRLAHRRYVLYKSSIWQGEWSATSEPPQDSERKLTSPHPLMLRTEAALPFLAFMGFCLISVPIITLTKARVVPNAVPWLPIVIATALKQFFSTFESDVRLMEPFYQLSRGNAKPENSLTLDYQASVYGIMPFKALFNKHYLLTLVGVASVMLDILTVTVSSFSVNSEDFMHIGSRGEDRSDGDETFVSFWASLILSLVILVYVIFTTCLVYLRRRHPFLPREPSTIAAVLAFIYSSNMLTDFIDTERLNNKAMETRLKNIGKRYALGWFKGRDGQIHCAIDEEPMRSKYVHGKPYTMAQAVPLGSQDTFYAV</sequence>
<feature type="transmembrane region" description="Helical" evidence="2">
    <location>
        <begin position="589"/>
        <end position="608"/>
    </location>
</feature>
<dbReference type="RefSeq" id="XP_008724687.1">
    <property type="nucleotide sequence ID" value="XM_008726465.1"/>
</dbReference>
<dbReference type="HOGENOM" id="CLU_004027_1_0_1"/>
<keyword evidence="2" id="KW-0472">Membrane</keyword>
<gene>
    <name evidence="3" type="ORF">G647_02114</name>
</gene>
<accession>V9DHB6</accession>
<dbReference type="InterPro" id="IPR021840">
    <property type="entry name" value="DUF3433"/>
</dbReference>
<feature type="transmembrane region" description="Helical" evidence="2">
    <location>
        <begin position="423"/>
        <end position="442"/>
    </location>
</feature>
<dbReference type="EMBL" id="KB822703">
    <property type="protein sequence ID" value="ETI25342.1"/>
    <property type="molecule type" value="Genomic_DNA"/>
</dbReference>
<feature type="compositionally biased region" description="Low complexity" evidence="1">
    <location>
        <begin position="26"/>
        <end position="37"/>
    </location>
</feature>
<keyword evidence="2" id="KW-0812">Transmembrane</keyword>
<dbReference type="AlphaFoldDB" id="V9DHB6"/>
<evidence type="ECO:0000256" key="2">
    <source>
        <dbReference type="SAM" id="Phobius"/>
    </source>
</evidence>
<organism evidence="3 4">
    <name type="scientific">Cladophialophora carrionii CBS 160.54</name>
    <dbReference type="NCBI Taxonomy" id="1279043"/>
    <lineage>
        <taxon>Eukaryota</taxon>
        <taxon>Fungi</taxon>
        <taxon>Dikarya</taxon>
        <taxon>Ascomycota</taxon>
        <taxon>Pezizomycotina</taxon>
        <taxon>Eurotiomycetes</taxon>
        <taxon>Chaetothyriomycetidae</taxon>
        <taxon>Chaetothyriales</taxon>
        <taxon>Herpotrichiellaceae</taxon>
        <taxon>Cladophialophora</taxon>
    </lineage>
</organism>
<evidence type="ECO:0000313" key="3">
    <source>
        <dbReference type="EMBL" id="ETI25342.1"/>
    </source>
</evidence>
<dbReference type="Proteomes" id="UP000030678">
    <property type="component" value="Unassembled WGS sequence"/>
</dbReference>
<dbReference type="OrthoDB" id="3248909at2759"/>
<dbReference type="Pfam" id="PF11915">
    <property type="entry name" value="DUF3433"/>
    <property type="match status" value="2"/>
</dbReference>
<feature type="transmembrane region" description="Helical" evidence="2">
    <location>
        <begin position="732"/>
        <end position="755"/>
    </location>
</feature>